<dbReference type="AlphaFoldDB" id="A0A4Q2U433"/>
<comment type="caution">
    <text evidence="1">The sequence shown here is derived from an EMBL/GenBank/DDBJ whole genome shotgun (WGS) entry which is preliminary data.</text>
</comment>
<reference evidence="1 2" key="2">
    <citation type="submission" date="2019-02" db="EMBL/GenBank/DDBJ databases">
        <title>'Lichenibacterium ramalinii' gen. nov. sp. nov., 'Lichenibacterium minor' gen. nov. sp. nov.</title>
        <authorList>
            <person name="Pankratov T."/>
        </authorList>
    </citation>
    <scope>NUCLEOTIDE SEQUENCE [LARGE SCALE GENOMIC DNA]</scope>
    <source>
        <strain evidence="1 2">RmlP026</strain>
    </source>
</reference>
<dbReference type="RefSeq" id="WP_129229315.1">
    <property type="nucleotide sequence ID" value="NZ_QYBB01000048.1"/>
</dbReference>
<organism evidence="1 2">
    <name type="scientific">Lichenibacterium minor</name>
    <dbReference type="NCBI Taxonomy" id="2316528"/>
    <lineage>
        <taxon>Bacteria</taxon>
        <taxon>Pseudomonadati</taxon>
        <taxon>Pseudomonadota</taxon>
        <taxon>Alphaproteobacteria</taxon>
        <taxon>Hyphomicrobiales</taxon>
        <taxon>Lichenihabitantaceae</taxon>
        <taxon>Lichenibacterium</taxon>
    </lineage>
</organism>
<gene>
    <name evidence="1" type="ORF">D3273_23395</name>
</gene>
<accession>A0A4Q2U433</accession>
<proteinExistence type="predicted"/>
<name>A0A4Q2U433_9HYPH</name>
<dbReference type="Proteomes" id="UP000290759">
    <property type="component" value="Unassembled WGS sequence"/>
</dbReference>
<dbReference type="EMBL" id="QYBB01000048">
    <property type="protein sequence ID" value="RYC29535.1"/>
    <property type="molecule type" value="Genomic_DNA"/>
</dbReference>
<protein>
    <submittedName>
        <fullName evidence="1">Uncharacterized protein</fullName>
    </submittedName>
</protein>
<sequence length="107" mass="11416">MRAAHRWSLALDITALPLPPEARAVLRTIADDVRRPPPGATADPIALRRWLDGIGRRLDGLAAIRAGAAPAPASVGRQGLANPRAALREQDRPAGIVVETRRRGRPG</sequence>
<keyword evidence="2" id="KW-1185">Reference proteome</keyword>
<evidence type="ECO:0000313" key="2">
    <source>
        <dbReference type="Proteomes" id="UP000290759"/>
    </source>
</evidence>
<reference evidence="1 2" key="1">
    <citation type="submission" date="2018-12" db="EMBL/GenBank/DDBJ databases">
        <authorList>
            <person name="Grouzdev D.S."/>
            <person name="Krutkina M.S."/>
        </authorList>
    </citation>
    <scope>NUCLEOTIDE SEQUENCE [LARGE SCALE GENOMIC DNA]</scope>
    <source>
        <strain evidence="1 2">RmlP026</strain>
    </source>
</reference>
<evidence type="ECO:0000313" key="1">
    <source>
        <dbReference type="EMBL" id="RYC29535.1"/>
    </source>
</evidence>